<keyword evidence="1" id="KW-0479">Metal-binding</keyword>
<dbReference type="InterPro" id="IPR036864">
    <property type="entry name" value="Zn2-C6_fun-type_DNA-bd_sf"/>
</dbReference>
<dbReference type="GO" id="GO:0006351">
    <property type="term" value="P:DNA-templated transcription"/>
    <property type="evidence" value="ECO:0007669"/>
    <property type="project" value="InterPro"/>
</dbReference>
<evidence type="ECO:0000256" key="1">
    <source>
        <dbReference type="ARBA" id="ARBA00022723"/>
    </source>
</evidence>
<dbReference type="PANTHER" id="PTHR46910">
    <property type="entry name" value="TRANSCRIPTION FACTOR PDR1"/>
    <property type="match status" value="1"/>
</dbReference>
<sequence length="731" mass="82258">MPPDSESLLFPRAPRPTGRLELLRSAAGRACDACRKRKARCDGAERRGTACSLCVRTGLGCTYLDKYTPRGPTMSYVESLERRSQQVQRILERYATPQEIARKLGLDVPQLEASYFDFPDLGQPASEPSIQAILPAYVDSLRKFQSPESPVKSELVDDGDFTWDDLSEEMERLAMDRGFSHRVYGKSSGQLFIQSARTLKRSEYGEKADTIKVRTDQRAVPEMWQPIKWVQDAWRSEKFVLPSGAAPFPPDDLVRSLIALFFRHVAPTLPVLDRRNFEDAFNRRLHMESSQLEALVLLVCAIGSTYSNDPRITSNSGNTPGDGWRYFLHGRDWLQCLTPPTLPELQILTLTAYYMRFLSHPHSAWIVVGVGMRRALDVGCHRNIRICHIAKESERWEWWKVFGCLVLLDRDLSAHLGRSPAFHDEDTDIDFSREIGKDTKDSPGDTYMSCALRLSGIMAFLLRSVYAVRKPALLRCAAADYDVSIVSVLAAAARRWRASLPDHLKWDPSCTDDVRLEQSSLLHALYSWFLILLHYPFIFSSSHSSKHDRRAYMAICEDAALECSNILACQARRTPTIFPQSRMAALASGVFLQILIWINLKEDPMADVQALRLGVERCISVLRNAQEKWYHGRVYANLLDDLSASEPVKTTMDNTLNSSAAPSTDPIDSLPSFLPGTPITPLTAESPASIFGLQNHPWFPFTFESISYVSDPSGGYCFEGPGEGSNALREE</sequence>
<protein>
    <recommendedName>
        <fullName evidence="3">Zn(2)-C6 fungal-type domain-containing protein</fullName>
    </recommendedName>
</protein>
<dbReference type="EMBL" id="MU128959">
    <property type="protein sequence ID" value="KAF9514626.1"/>
    <property type="molecule type" value="Genomic_DNA"/>
</dbReference>
<proteinExistence type="predicted"/>
<comment type="caution">
    <text evidence="4">The sequence shown here is derived from an EMBL/GenBank/DDBJ whole genome shotgun (WGS) entry which is preliminary data.</text>
</comment>
<dbReference type="InterPro" id="IPR001138">
    <property type="entry name" value="Zn2Cys6_DnaBD"/>
</dbReference>
<dbReference type="Pfam" id="PF00172">
    <property type="entry name" value="Zn_clus"/>
    <property type="match status" value="1"/>
</dbReference>
<dbReference type="PANTHER" id="PTHR46910:SF38">
    <property type="entry name" value="ZN(2)-C6 FUNGAL-TYPE DOMAIN-CONTAINING PROTEIN"/>
    <property type="match status" value="1"/>
</dbReference>
<dbReference type="SMART" id="SM00906">
    <property type="entry name" value="Fungal_trans"/>
    <property type="match status" value="1"/>
</dbReference>
<dbReference type="SUPFAM" id="SSF57701">
    <property type="entry name" value="Zn2/Cys6 DNA-binding domain"/>
    <property type="match status" value="1"/>
</dbReference>
<dbReference type="GO" id="GO:0008270">
    <property type="term" value="F:zinc ion binding"/>
    <property type="evidence" value="ECO:0007669"/>
    <property type="project" value="InterPro"/>
</dbReference>
<name>A0A9P6DTT0_9AGAM</name>
<dbReference type="SMART" id="SM00066">
    <property type="entry name" value="GAL4"/>
    <property type="match status" value="1"/>
</dbReference>
<dbReference type="PROSITE" id="PS50048">
    <property type="entry name" value="ZN2_CY6_FUNGAL_2"/>
    <property type="match status" value="1"/>
</dbReference>
<evidence type="ECO:0000313" key="5">
    <source>
        <dbReference type="Proteomes" id="UP000886523"/>
    </source>
</evidence>
<evidence type="ECO:0000313" key="4">
    <source>
        <dbReference type="EMBL" id="KAF9514626.1"/>
    </source>
</evidence>
<dbReference type="InterPro" id="IPR007219">
    <property type="entry name" value="XnlR_reg_dom"/>
</dbReference>
<feature type="domain" description="Zn(2)-C6 fungal-type" evidence="3">
    <location>
        <begin position="30"/>
        <end position="63"/>
    </location>
</feature>
<dbReference type="Proteomes" id="UP000886523">
    <property type="component" value="Unassembled WGS sequence"/>
</dbReference>
<dbReference type="Gene3D" id="4.10.240.10">
    <property type="entry name" value="Zn(2)-C6 fungal-type DNA-binding domain"/>
    <property type="match status" value="1"/>
</dbReference>
<evidence type="ECO:0000256" key="2">
    <source>
        <dbReference type="ARBA" id="ARBA00023242"/>
    </source>
</evidence>
<organism evidence="4 5">
    <name type="scientific">Hydnum rufescens UP504</name>
    <dbReference type="NCBI Taxonomy" id="1448309"/>
    <lineage>
        <taxon>Eukaryota</taxon>
        <taxon>Fungi</taxon>
        <taxon>Dikarya</taxon>
        <taxon>Basidiomycota</taxon>
        <taxon>Agaricomycotina</taxon>
        <taxon>Agaricomycetes</taxon>
        <taxon>Cantharellales</taxon>
        <taxon>Hydnaceae</taxon>
        <taxon>Hydnum</taxon>
    </lineage>
</organism>
<keyword evidence="5" id="KW-1185">Reference proteome</keyword>
<dbReference type="PROSITE" id="PS00463">
    <property type="entry name" value="ZN2_CY6_FUNGAL_1"/>
    <property type="match status" value="1"/>
</dbReference>
<keyword evidence="2" id="KW-0539">Nucleus</keyword>
<dbReference type="Pfam" id="PF04082">
    <property type="entry name" value="Fungal_trans"/>
    <property type="match status" value="1"/>
</dbReference>
<evidence type="ECO:0000259" key="3">
    <source>
        <dbReference type="PROSITE" id="PS50048"/>
    </source>
</evidence>
<dbReference type="CDD" id="cd12148">
    <property type="entry name" value="fungal_TF_MHR"/>
    <property type="match status" value="1"/>
</dbReference>
<gene>
    <name evidence="4" type="ORF">BS47DRAFT_1485011</name>
</gene>
<dbReference type="GO" id="GO:0003677">
    <property type="term" value="F:DNA binding"/>
    <property type="evidence" value="ECO:0007669"/>
    <property type="project" value="InterPro"/>
</dbReference>
<dbReference type="OrthoDB" id="4456959at2759"/>
<dbReference type="CDD" id="cd00067">
    <property type="entry name" value="GAL4"/>
    <property type="match status" value="1"/>
</dbReference>
<dbReference type="InterPro" id="IPR050987">
    <property type="entry name" value="AtrR-like"/>
</dbReference>
<accession>A0A9P6DTT0</accession>
<dbReference type="GO" id="GO:0000981">
    <property type="term" value="F:DNA-binding transcription factor activity, RNA polymerase II-specific"/>
    <property type="evidence" value="ECO:0007669"/>
    <property type="project" value="InterPro"/>
</dbReference>
<dbReference type="AlphaFoldDB" id="A0A9P6DTT0"/>
<reference evidence="4" key="1">
    <citation type="journal article" date="2020" name="Nat. Commun.">
        <title>Large-scale genome sequencing of mycorrhizal fungi provides insights into the early evolution of symbiotic traits.</title>
        <authorList>
            <person name="Miyauchi S."/>
            <person name="Kiss E."/>
            <person name="Kuo A."/>
            <person name="Drula E."/>
            <person name="Kohler A."/>
            <person name="Sanchez-Garcia M."/>
            <person name="Morin E."/>
            <person name="Andreopoulos B."/>
            <person name="Barry K.W."/>
            <person name="Bonito G."/>
            <person name="Buee M."/>
            <person name="Carver A."/>
            <person name="Chen C."/>
            <person name="Cichocki N."/>
            <person name="Clum A."/>
            <person name="Culley D."/>
            <person name="Crous P.W."/>
            <person name="Fauchery L."/>
            <person name="Girlanda M."/>
            <person name="Hayes R.D."/>
            <person name="Keri Z."/>
            <person name="LaButti K."/>
            <person name="Lipzen A."/>
            <person name="Lombard V."/>
            <person name="Magnuson J."/>
            <person name="Maillard F."/>
            <person name="Murat C."/>
            <person name="Nolan M."/>
            <person name="Ohm R.A."/>
            <person name="Pangilinan J."/>
            <person name="Pereira M.F."/>
            <person name="Perotto S."/>
            <person name="Peter M."/>
            <person name="Pfister S."/>
            <person name="Riley R."/>
            <person name="Sitrit Y."/>
            <person name="Stielow J.B."/>
            <person name="Szollosi G."/>
            <person name="Zifcakova L."/>
            <person name="Stursova M."/>
            <person name="Spatafora J.W."/>
            <person name="Tedersoo L."/>
            <person name="Vaario L.M."/>
            <person name="Yamada A."/>
            <person name="Yan M."/>
            <person name="Wang P."/>
            <person name="Xu J."/>
            <person name="Bruns T."/>
            <person name="Baldrian P."/>
            <person name="Vilgalys R."/>
            <person name="Dunand C."/>
            <person name="Henrissat B."/>
            <person name="Grigoriev I.V."/>
            <person name="Hibbett D."/>
            <person name="Nagy L.G."/>
            <person name="Martin F.M."/>
        </authorList>
    </citation>
    <scope>NUCLEOTIDE SEQUENCE</scope>
    <source>
        <strain evidence="4">UP504</strain>
    </source>
</reference>